<dbReference type="PANTHER" id="PTHR23028:SF53">
    <property type="entry name" value="ACYL_TRANSF_3 DOMAIN-CONTAINING PROTEIN"/>
    <property type="match status" value="1"/>
</dbReference>
<feature type="transmembrane region" description="Helical" evidence="9">
    <location>
        <begin position="90"/>
        <end position="108"/>
    </location>
</feature>
<comment type="subcellular location">
    <subcellularLocation>
        <location evidence="1">Cell membrane</location>
        <topology evidence="1">Multi-pass membrane protein</topology>
    </subcellularLocation>
</comment>
<keyword evidence="2" id="KW-1003">Cell membrane</keyword>
<evidence type="ECO:0000259" key="10">
    <source>
        <dbReference type="Pfam" id="PF01757"/>
    </source>
</evidence>
<keyword evidence="7 11" id="KW-0012">Acyltransferase</keyword>
<dbReference type="Gene3D" id="3.40.50.1110">
    <property type="entry name" value="SGNH hydrolase"/>
    <property type="match status" value="1"/>
</dbReference>
<dbReference type="EMBL" id="CGIH01000034">
    <property type="protein sequence ID" value="CFX89305.1"/>
    <property type="molecule type" value="Genomic_DNA"/>
</dbReference>
<feature type="transmembrane region" description="Helical" evidence="9">
    <location>
        <begin position="216"/>
        <end position="234"/>
    </location>
</feature>
<dbReference type="AlphaFoldDB" id="A0A0E4C998"/>
<dbReference type="SUPFAM" id="SSF52266">
    <property type="entry name" value="SGNH hydrolase"/>
    <property type="match status" value="1"/>
</dbReference>
<evidence type="ECO:0000256" key="4">
    <source>
        <dbReference type="ARBA" id="ARBA00022692"/>
    </source>
</evidence>
<organism evidence="11 12">
    <name type="scientific">Syntrophomonas zehnderi OL-4</name>
    <dbReference type="NCBI Taxonomy" id="690567"/>
    <lineage>
        <taxon>Bacteria</taxon>
        <taxon>Bacillati</taxon>
        <taxon>Bacillota</taxon>
        <taxon>Clostridia</taxon>
        <taxon>Eubacteriales</taxon>
        <taxon>Syntrophomonadaceae</taxon>
        <taxon>Syntrophomonas</taxon>
    </lineage>
</organism>
<dbReference type="GO" id="GO:0016747">
    <property type="term" value="F:acyltransferase activity, transferring groups other than amino-acyl groups"/>
    <property type="evidence" value="ECO:0007669"/>
    <property type="project" value="InterPro"/>
</dbReference>
<feature type="transmembrane region" description="Helical" evidence="9">
    <location>
        <begin position="47"/>
        <end position="64"/>
    </location>
</feature>
<gene>
    <name evidence="11" type="ORF">2137</name>
</gene>
<evidence type="ECO:0000256" key="3">
    <source>
        <dbReference type="ARBA" id="ARBA00022679"/>
    </source>
</evidence>
<dbReference type="CDD" id="cd01840">
    <property type="entry name" value="SGNH_hydrolase_yrhL_like"/>
    <property type="match status" value="1"/>
</dbReference>
<reference evidence="11 12" key="1">
    <citation type="submission" date="2015-03" db="EMBL/GenBank/DDBJ databases">
        <authorList>
            <person name="Murphy D."/>
        </authorList>
    </citation>
    <scope>NUCLEOTIDE SEQUENCE [LARGE SCALE GENOMIC DNA]</scope>
    <source>
        <strain evidence="11 12">OL-4</strain>
    </source>
</reference>
<name>A0A0E4C998_9FIRM</name>
<feature type="domain" description="Acyltransferase 3" evidence="10">
    <location>
        <begin position="22"/>
        <end position="358"/>
    </location>
</feature>
<feature type="transmembrane region" description="Helical" evidence="9">
    <location>
        <begin position="316"/>
        <end position="333"/>
    </location>
</feature>
<feature type="region of interest" description="Disordered" evidence="8">
    <location>
        <begin position="431"/>
        <end position="452"/>
    </location>
</feature>
<evidence type="ECO:0000256" key="6">
    <source>
        <dbReference type="ARBA" id="ARBA00023136"/>
    </source>
</evidence>
<feature type="transmembrane region" description="Helical" evidence="9">
    <location>
        <begin position="339"/>
        <end position="361"/>
    </location>
</feature>
<dbReference type="InterPro" id="IPR036514">
    <property type="entry name" value="SGNH_hydro_sf"/>
</dbReference>
<evidence type="ECO:0000256" key="1">
    <source>
        <dbReference type="ARBA" id="ARBA00004651"/>
    </source>
</evidence>
<proteinExistence type="predicted"/>
<dbReference type="InterPro" id="IPR002656">
    <property type="entry name" value="Acyl_transf_3_dom"/>
</dbReference>
<feature type="transmembrane region" description="Helical" evidence="9">
    <location>
        <begin position="246"/>
        <end position="264"/>
    </location>
</feature>
<feature type="transmembrane region" description="Helical" evidence="9">
    <location>
        <begin position="382"/>
        <end position="402"/>
    </location>
</feature>
<evidence type="ECO:0000256" key="8">
    <source>
        <dbReference type="SAM" id="MobiDB-lite"/>
    </source>
</evidence>
<keyword evidence="4 9" id="KW-0812">Transmembrane</keyword>
<feature type="transmembrane region" description="Helical" evidence="9">
    <location>
        <begin position="276"/>
        <end position="304"/>
    </location>
</feature>
<feature type="transmembrane region" description="Helical" evidence="9">
    <location>
        <begin position="183"/>
        <end position="204"/>
    </location>
</feature>
<evidence type="ECO:0000256" key="9">
    <source>
        <dbReference type="SAM" id="Phobius"/>
    </source>
</evidence>
<evidence type="ECO:0000313" key="12">
    <source>
        <dbReference type="Proteomes" id="UP000045545"/>
    </source>
</evidence>
<protein>
    <submittedName>
        <fullName evidence="11">Acyltransferase 3</fullName>
    </submittedName>
</protein>
<keyword evidence="12" id="KW-1185">Reference proteome</keyword>
<dbReference type="Proteomes" id="UP000045545">
    <property type="component" value="Unassembled WGS sequence"/>
</dbReference>
<evidence type="ECO:0000256" key="2">
    <source>
        <dbReference type="ARBA" id="ARBA00022475"/>
    </source>
</evidence>
<dbReference type="GO" id="GO:0009103">
    <property type="term" value="P:lipopolysaccharide biosynthetic process"/>
    <property type="evidence" value="ECO:0007669"/>
    <property type="project" value="TreeGrafter"/>
</dbReference>
<dbReference type="InterPro" id="IPR050879">
    <property type="entry name" value="Acyltransferase_3"/>
</dbReference>
<dbReference type="PANTHER" id="PTHR23028">
    <property type="entry name" value="ACETYLTRANSFERASE"/>
    <property type="match status" value="1"/>
</dbReference>
<keyword evidence="5 9" id="KW-1133">Transmembrane helix</keyword>
<feature type="transmembrane region" description="Helical" evidence="9">
    <location>
        <begin position="160"/>
        <end position="176"/>
    </location>
</feature>
<sequence>MSEGSNSLRTLSWHNSSKRYMPGLDGLRALSVLAVIAYHLKIPFAPGGLLGVSIFFTLSGYLITDQLMMEWHRAGRIDFINFWMRRIRRLLPAMFFVLISVALWLYYFDRPRLISLQGDFLSVLFYFNNWWLIFHEVSYFESFGPPSPLGHLWSLAIEEQFYLLWPLILVLILRWIPRRGPRVFAILAGAAASALAMALIYQTGTDPSRVYYGTDTRAFALLIGAALALVWPSRRLSAQVDIKVRVVLEMIGILGLTAIMLAIIHTSGFDPQLYKYGLALFTVISALVIAVLAHPASLLAKVLGCKPLRWIGLRSYGLYLWHYPVIVLTSPVVDTGGFVLGRAVIQVALCFILAAVSWRFIEEPIQKGNLTPGVEKSPGKTLNPRHVLVGALCVCIIMVMPGSDSFMRNQKQESPSVLAEEIFNKRLLSIAPSTADSPPKPSPPVRQEKKELPLNTEIHSGEGVTAIGDSVMLDVAPELERLLPGILIDGKIGRQMTQAQAIVNSLKEQGRLGNTVVIELGTNGAFSEEQLNSLLTSLKDVERIILINTRVPRTWQDKVNADLKQAALNTPNAVLVDWYSASKDRDSLFSPDGVHLTPEGSKYYAALLSQAIIE</sequence>
<evidence type="ECO:0000256" key="7">
    <source>
        <dbReference type="ARBA" id="ARBA00023315"/>
    </source>
</evidence>
<dbReference type="OrthoDB" id="9798935at2"/>
<dbReference type="STRING" id="690567.2137"/>
<accession>A0A0E4C998</accession>
<keyword evidence="3 11" id="KW-0808">Transferase</keyword>
<evidence type="ECO:0000256" key="5">
    <source>
        <dbReference type="ARBA" id="ARBA00022989"/>
    </source>
</evidence>
<keyword evidence="6 9" id="KW-0472">Membrane</keyword>
<dbReference type="GO" id="GO:0005886">
    <property type="term" value="C:plasma membrane"/>
    <property type="evidence" value="ECO:0007669"/>
    <property type="project" value="UniProtKB-SubCell"/>
</dbReference>
<dbReference type="Pfam" id="PF01757">
    <property type="entry name" value="Acyl_transf_3"/>
    <property type="match status" value="1"/>
</dbReference>
<dbReference type="RefSeq" id="WP_046498684.1">
    <property type="nucleotide sequence ID" value="NZ_CGIH01000034.1"/>
</dbReference>
<evidence type="ECO:0000313" key="11">
    <source>
        <dbReference type="EMBL" id="CFX89305.1"/>
    </source>
</evidence>